<feature type="signal peptide" evidence="2">
    <location>
        <begin position="1"/>
        <end position="19"/>
    </location>
</feature>
<evidence type="ECO:0008006" key="5">
    <source>
        <dbReference type="Google" id="ProtNLM"/>
    </source>
</evidence>
<comment type="caution">
    <text evidence="3">The sequence shown here is derived from an EMBL/GenBank/DDBJ whole genome shotgun (WGS) entry which is preliminary data.</text>
</comment>
<evidence type="ECO:0000256" key="2">
    <source>
        <dbReference type="SAM" id="SignalP"/>
    </source>
</evidence>
<dbReference type="GeneID" id="85391563"/>
<name>A0AAD8XJE8_GLOAC</name>
<keyword evidence="2" id="KW-0732">Signal</keyword>
<gene>
    <name evidence="3" type="ORF">BDZ83DRAFT_611539</name>
</gene>
<dbReference type="Proteomes" id="UP001244207">
    <property type="component" value="Unassembled WGS sequence"/>
</dbReference>
<dbReference type="EMBL" id="JAHMHS010000021">
    <property type="protein sequence ID" value="KAK1727918.1"/>
    <property type="molecule type" value="Genomic_DNA"/>
</dbReference>
<dbReference type="AlphaFoldDB" id="A0AAD8XJE8"/>
<keyword evidence="4" id="KW-1185">Reference proteome</keyword>
<proteinExistence type="predicted"/>
<reference evidence="3" key="1">
    <citation type="submission" date="2021-12" db="EMBL/GenBank/DDBJ databases">
        <title>Comparative genomics, transcriptomics and evolutionary studies reveal genomic signatures of adaptation to plant cell wall in hemibiotrophic fungi.</title>
        <authorList>
            <consortium name="DOE Joint Genome Institute"/>
            <person name="Baroncelli R."/>
            <person name="Diaz J.F."/>
            <person name="Benocci T."/>
            <person name="Peng M."/>
            <person name="Battaglia E."/>
            <person name="Haridas S."/>
            <person name="Andreopoulos W."/>
            <person name="Labutti K."/>
            <person name="Pangilinan J."/>
            <person name="Floch G.L."/>
            <person name="Makela M.R."/>
            <person name="Henrissat B."/>
            <person name="Grigoriev I.V."/>
            <person name="Crouch J.A."/>
            <person name="De Vries R.P."/>
            <person name="Sukno S.A."/>
            <person name="Thon M.R."/>
        </authorList>
    </citation>
    <scope>NUCLEOTIDE SEQUENCE</scope>
    <source>
        <strain evidence="3">CBS 112980</strain>
    </source>
</reference>
<sequence>MRIPILSVLLTSKLRHVLWCREACNTNPLSWIEHPSHIRGTERPFSRSLVSHSWRKNTNGRDSAAMWGGAEANARLGRPSAGHLHSVKSSQHKSVGQNPHPCSQIEPEFTSIT</sequence>
<protein>
    <recommendedName>
        <fullName evidence="5">Secreted protein</fullName>
    </recommendedName>
</protein>
<feature type="chain" id="PRO_5042039632" description="Secreted protein" evidence="2">
    <location>
        <begin position="20"/>
        <end position="113"/>
    </location>
</feature>
<evidence type="ECO:0000313" key="4">
    <source>
        <dbReference type="Proteomes" id="UP001244207"/>
    </source>
</evidence>
<evidence type="ECO:0000313" key="3">
    <source>
        <dbReference type="EMBL" id="KAK1727918.1"/>
    </source>
</evidence>
<feature type="compositionally biased region" description="Polar residues" evidence="1">
    <location>
        <begin position="87"/>
        <end position="101"/>
    </location>
</feature>
<feature type="region of interest" description="Disordered" evidence="1">
    <location>
        <begin position="75"/>
        <end position="113"/>
    </location>
</feature>
<organism evidence="3 4">
    <name type="scientific">Glomerella acutata</name>
    <name type="common">Colletotrichum acutatum</name>
    <dbReference type="NCBI Taxonomy" id="27357"/>
    <lineage>
        <taxon>Eukaryota</taxon>
        <taxon>Fungi</taxon>
        <taxon>Dikarya</taxon>
        <taxon>Ascomycota</taxon>
        <taxon>Pezizomycotina</taxon>
        <taxon>Sordariomycetes</taxon>
        <taxon>Hypocreomycetidae</taxon>
        <taxon>Glomerellales</taxon>
        <taxon>Glomerellaceae</taxon>
        <taxon>Colletotrichum</taxon>
        <taxon>Colletotrichum acutatum species complex</taxon>
    </lineage>
</organism>
<evidence type="ECO:0000256" key="1">
    <source>
        <dbReference type="SAM" id="MobiDB-lite"/>
    </source>
</evidence>
<accession>A0AAD8XJE8</accession>
<dbReference type="RefSeq" id="XP_060367973.1">
    <property type="nucleotide sequence ID" value="XM_060507664.1"/>
</dbReference>